<dbReference type="AlphaFoldDB" id="A0A9N9FQT6"/>
<protein>
    <submittedName>
        <fullName evidence="1">1152_t:CDS:1</fullName>
    </submittedName>
</protein>
<accession>A0A9N9FQT6</accession>
<keyword evidence="2" id="KW-1185">Reference proteome</keyword>
<sequence length="67" mass="7541">MNKNWARTLQTTTFMAGISNAINTCGTVRIAFIGIPVKAIRHLQEVGPHEAEVLKTKKNKRPKIKRI</sequence>
<evidence type="ECO:0000313" key="1">
    <source>
        <dbReference type="EMBL" id="CAG8555170.1"/>
    </source>
</evidence>
<reference evidence="1" key="1">
    <citation type="submission" date="2021-06" db="EMBL/GenBank/DDBJ databases">
        <authorList>
            <person name="Kallberg Y."/>
            <person name="Tangrot J."/>
            <person name="Rosling A."/>
        </authorList>
    </citation>
    <scope>NUCLEOTIDE SEQUENCE</scope>
    <source>
        <strain evidence="1">UK204</strain>
    </source>
</reference>
<dbReference type="Proteomes" id="UP000789570">
    <property type="component" value="Unassembled WGS sequence"/>
</dbReference>
<organism evidence="1 2">
    <name type="scientific">Funneliformis caledonium</name>
    <dbReference type="NCBI Taxonomy" id="1117310"/>
    <lineage>
        <taxon>Eukaryota</taxon>
        <taxon>Fungi</taxon>
        <taxon>Fungi incertae sedis</taxon>
        <taxon>Mucoromycota</taxon>
        <taxon>Glomeromycotina</taxon>
        <taxon>Glomeromycetes</taxon>
        <taxon>Glomerales</taxon>
        <taxon>Glomeraceae</taxon>
        <taxon>Funneliformis</taxon>
    </lineage>
</organism>
<dbReference type="EMBL" id="CAJVPQ010001479">
    <property type="protein sequence ID" value="CAG8555170.1"/>
    <property type="molecule type" value="Genomic_DNA"/>
</dbReference>
<name>A0A9N9FQT6_9GLOM</name>
<evidence type="ECO:0000313" key="2">
    <source>
        <dbReference type="Proteomes" id="UP000789570"/>
    </source>
</evidence>
<gene>
    <name evidence="1" type="ORF">FCALED_LOCUS6320</name>
</gene>
<proteinExistence type="predicted"/>
<comment type="caution">
    <text evidence="1">The sequence shown here is derived from an EMBL/GenBank/DDBJ whole genome shotgun (WGS) entry which is preliminary data.</text>
</comment>